<reference evidence="3 4" key="1">
    <citation type="submission" date="2020-10" db="EMBL/GenBank/DDBJ databases">
        <title>Wide distribution of Phycisphaera-like planctomycetes from WD2101 soil group in peatlands and genome analysis of the first cultivated representative.</title>
        <authorList>
            <person name="Dedysh S.N."/>
            <person name="Beletsky A.V."/>
            <person name="Ivanova A."/>
            <person name="Kulichevskaya I.S."/>
            <person name="Suzina N.E."/>
            <person name="Philippov D.A."/>
            <person name="Rakitin A.L."/>
            <person name="Mardanov A.V."/>
            <person name="Ravin N.V."/>
        </authorList>
    </citation>
    <scope>NUCLEOTIDE SEQUENCE [LARGE SCALE GENOMIC DNA]</scope>
    <source>
        <strain evidence="3 4">M1803</strain>
    </source>
</reference>
<organism evidence="3 4">
    <name type="scientific">Humisphaera borealis</name>
    <dbReference type="NCBI Taxonomy" id="2807512"/>
    <lineage>
        <taxon>Bacteria</taxon>
        <taxon>Pseudomonadati</taxon>
        <taxon>Planctomycetota</taxon>
        <taxon>Phycisphaerae</taxon>
        <taxon>Tepidisphaerales</taxon>
        <taxon>Tepidisphaeraceae</taxon>
        <taxon>Humisphaera</taxon>
    </lineage>
</organism>
<sequence>MRNTVVAFGVVLSIALISHADPVPPAKPPAEAAKVDAPRAARSVHLWWNAPEGTDFYNEMSIEHSTRGSYFMACGFGHGYFGMQELAGSKGVAGDGGKTDKVVLFSIWDNYKGDDVKAVPADKRVEVLHHDPDVRLGRFGGEGTGGQSFFSYPWRIGETCRFLVRAKPEGNKTSFSGYFYLNDKKAWKHLVTFRTITGGKPLGGYYSFVEDFRRDGKSVNERRTAEFGNAWVKSLAGEWAAVPSVRFTGDRTPLDNCDAGARDNGKFFLTTGGEVNQKTKLKSSIDRIPPKDNKPPTDLPPQ</sequence>
<keyword evidence="4" id="KW-1185">Reference proteome</keyword>
<dbReference type="KEGG" id="hbs:IPV69_13000"/>
<name>A0A7M2X3F9_9BACT</name>
<accession>A0A7M2X3F9</accession>
<protein>
    <submittedName>
        <fullName evidence="3">DUF3472 domain-containing protein</fullName>
    </submittedName>
</protein>
<feature type="signal peptide" evidence="2">
    <location>
        <begin position="1"/>
        <end position="20"/>
    </location>
</feature>
<dbReference type="Pfam" id="PF11958">
    <property type="entry name" value="DUF3472"/>
    <property type="match status" value="1"/>
</dbReference>
<dbReference type="InterPro" id="IPR021862">
    <property type="entry name" value="DUF3472"/>
</dbReference>
<dbReference type="EMBL" id="CP063458">
    <property type="protein sequence ID" value="QOV92214.1"/>
    <property type="molecule type" value="Genomic_DNA"/>
</dbReference>
<dbReference type="RefSeq" id="WP_206295546.1">
    <property type="nucleotide sequence ID" value="NZ_CP063458.1"/>
</dbReference>
<evidence type="ECO:0000313" key="3">
    <source>
        <dbReference type="EMBL" id="QOV92214.1"/>
    </source>
</evidence>
<evidence type="ECO:0000313" key="4">
    <source>
        <dbReference type="Proteomes" id="UP000593765"/>
    </source>
</evidence>
<dbReference type="AlphaFoldDB" id="A0A7M2X3F9"/>
<evidence type="ECO:0000256" key="1">
    <source>
        <dbReference type="SAM" id="MobiDB-lite"/>
    </source>
</evidence>
<evidence type="ECO:0000256" key="2">
    <source>
        <dbReference type="SAM" id="SignalP"/>
    </source>
</evidence>
<keyword evidence="2" id="KW-0732">Signal</keyword>
<feature type="compositionally biased region" description="Basic and acidic residues" evidence="1">
    <location>
        <begin position="283"/>
        <end position="295"/>
    </location>
</feature>
<feature type="region of interest" description="Disordered" evidence="1">
    <location>
        <begin position="279"/>
        <end position="302"/>
    </location>
</feature>
<gene>
    <name evidence="3" type="ORF">IPV69_13000</name>
</gene>
<dbReference type="Proteomes" id="UP000593765">
    <property type="component" value="Chromosome"/>
</dbReference>
<feature type="chain" id="PRO_5034749955" evidence="2">
    <location>
        <begin position="21"/>
        <end position="302"/>
    </location>
</feature>
<proteinExistence type="predicted"/>